<dbReference type="AlphaFoldDB" id="A0AB34HU26"/>
<feature type="domain" description="Calponin-homology (CH)" evidence="11">
    <location>
        <begin position="1"/>
        <end position="69"/>
    </location>
</feature>
<reference evidence="13 14" key="1">
    <citation type="submission" date="2022-11" db="EMBL/GenBank/DDBJ databases">
        <title>Whole genome sequence of Eschrichtius robustus ER-17-0199.</title>
        <authorList>
            <person name="Bruniche-Olsen A."/>
            <person name="Black A.N."/>
            <person name="Fields C.J."/>
            <person name="Walden K."/>
            <person name="Dewoody J.A."/>
        </authorList>
    </citation>
    <scope>NUCLEOTIDE SEQUENCE [LARGE SCALE GENOMIC DNA]</scope>
    <source>
        <strain evidence="13">ER-17-0199</strain>
        <tissue evidence="13">Blubber</tissue>
    </source>
</reference>
<dbReference type="SUPFAM" id="SSF140612">
    <property type="entry name" value="EB1 dimerisation domain-like"/>
    <property type="match status" value="1"/>
</dbReference>
<evidence type="ECO:0000256" key="9">
    <source>
        <dbReference type="PROSITE-ProRule" id="PRU00576"/>
    </source>
</evidence>
<evidence type="ECO:0000259" key="12">
    <source>
        <dbReference type="PROSITE" id="PS51230"/>
    </source>
</evidence>
<evidence type="ECO:0000256" key="8">
    <source>
        <dbReference type="ARBA" id="ARBA00023306"/>
    </source>
</evidence>
<keyword evidence="14" id="KW-1185">Reference proteome</keyword>
<dbReference type="InterPro" id="IPR036872">
    <property type="entry name" value="CH_dom_sf"/>
</dbReference>
<keyword evidence="5 9" id="KW-0493">Microtubule</keyword>
<feature type="compositionally biased region" description="Low complexity" evidence="10">
    <location>
        <begin position="323"/>
        <end position="332"/>
    </location>
</feature>
<keyword evidence="8" id="KW-0131">Cell cycle</keyword>
<dbReference type="GO" id="GO:0008017">
    <property type="term" value="F:microtubule binding"/>
    <property type="evidence" value="ECO:0007669"/>
    <property type="project" value="InterPro"/>
</dbReference>
<keyword evidence="6" id="KW-0498">Mitosis</keyword>
<keyword evidence="3" id="KW-0963">Cytoplasm</keyword>
<name>A0AB34HU26_ESCRO</name>
<dbReference type="GO" id="GO:0005874">
    <property type="term" value="C:microtubule"/>
    <property type="evidence" value="ECO:0007669"/>
    <property type="project" value="UniProtKB-KW"/>
</dbReference>
<sequence>MDMLFPGCISLKKVKFQAKLEHEYIHNFKLLQASFKRMNVDKVIPVEKLVKGRFQDNLDFIQWFKKFYDANYDGKEYDPVEARQGQDAIPPPDPGEQIFNLPKKSHHANSPTAAPSLPLLQHPDWLPSRRGHALALALGLSSAWNILLLAVRKASFTSLSLELEKLANGTRKPCPGVCFLGFYRDEASSQLLSKTKHPLSRQLGKFCMGAAKSSPASKPGSTPSRPSSAKRASSSSSASKSDKDLETQVIQLNEQVHSLKLALEGVEKERDFYFGKLREIELLCQEHGQENDDLVQRLMEVLYASEEHEGHPEEPEAEEQVHEQQPQQQEEY</sequence>
<comment type="caution">
    <text evidence="13">The sequence shown here is derived from an EMBL/GenBank/DDBJ whole genome shotgun (WGS) entry which is preliminary data.</text>
</comment>
<dbReference type="PROSITE" id="PS51230">
    <property type="entry name" value="EB1_C"/>
    <property type="match status" value="1"/>
</dbReference>
<evidence type="ECO:0000259" key="11">
    <source>
        <dbReference type="PROSITE" id="PS50021"/>
    </source>
</evidence>
<comment type="similarity">
    <text evidence="2">Belongs to the MAPRE family.</text>
</comment>
<dbReference type="Gene3D" id="1.20.5.1430">
    <property type="match status" value="1"/>
</dbReference>
<evidence type="ECO:0000256" key="1">
    <source>
        <dbReference type="ARBA" id="ARBA00004245"/>
    </source>
</evidence>
<evidence type="ECO:0000256" key="4">
    <source>
        <dbReference type="ARBA" id="ARBA00022618"/>
    </source>
</evidence>
<organism evidence="13 14">
    <name type="scientific">Eschrichtius robustus</name>
    <name type="common">California gray whale</name>
    <name type="synonym">Eschrichtius gibbosus</name>
    <dbReference type="NCBI Taxonomy" id="9764"/>
    <lineage>
        <taxon>Eukaryota</taxon>
        <taxon>Metazoa</taxon>
        <taxon>Chordata</taxon>
        <taxon>Craniata</taxon>
        <taxon>Vertebrata</taxon>
        <taxon>Euteleostomi</taxon>
        <taxon>Mammalia</taxon>
        <taxon>Eutheria</taxon>
        <taxon>Laurasiatheria</taxon>
        <taxon>Artiodactyla</taxon>
        <taxon>Whippomorpha</taxon>
        <taxon>Cetacea</taxon>
        <taxon>Mysticeti</taxon>
        <taxon>Eschrichtiidae</taxon>
        <taxon>Eschrichtius</taxon>
    </lineage>
</organism>
<dbReference type="InterPro" id="IPR001715">
    <property type="entry name" value="CH_dom"/>
</dbReference>
<feature type="compositionally biased region" description="Low complexity" evidence="10">
    <location>
        <begin position="210"/>
        <end position="239"/>
    </location>
</feature>
<dbReference type="EMBL" id="JAIQCJ010000448">
    <property type="protein sequence ID" value="KAJ8796322.1"/>
    <property type="molecule type" value="Genomic_DNA"/>
</dbReference>
<dbReference type="Gene3D" id="1.10.418.10">
    <property type="entry name" value="Calponin-like domain"/>
    <property type="match status" value="1"/>
</dbReference>
<evidence type="ECO:0000313" key="14">
    <source>
        <dbReference type="Proteomes" id="UP001159641"/>
    </source>
</evidence>
<evidence type="ECO:0000256" key="10">
    <source>
        <dbReference type="SAM" id="MobiDB-lite"/>
    </source>
</evidence>
<evidence type="ECO:0008006" key="15">
    <source>
        <dbReference type="Google" id="ProtNLM"/>
    </source>
</evidence>
<dbReference type="Pfam" id="PF03271">
    <property type="entry name" value="EB1"/>
    <property type="match status" value="1"/>
</dbReference>
<evidence type="ECO:0000256" key="5">
    <source>
        <dbReference type="ARBA" id="ARBA00022701"/>
    </source>
</evidence>
<proteinExistence type="inferred from homology"/>
<dbReference type="FunFam" id="1.20.5.1430:FF:000002">
    <property type="entry name" value="microtubule-associated protein RP/EB family member 2 isoform X1"/>
    <property type="match status" value="1"/>
</dbReference>
<feature type="region of interest" description="Disordered" evidence="10">
    <location>
        <begin position="210"/>
        <end position="245"/>
    </location>
</feature>
<accession>A0AB34HU26</accession>
<keyword evidence="4" id="KW-0132">Cell division</keyword>
<keyword evidence="7" id="KW-0206">Cytoskeleton</keyword>
<evidence type="ECO:0000256" key="3">
    <source>
        <dbReference type="ARBA" id="ARBA00022490"/>
    </source>
</evidence>
<feature type="domain" description="EB1 C-terminal" evidence="12">
    <location>
        <begin position="241"/>
        <end position="311"/>
    </location>
</feature>
<evidence type="ECO:0000256" key="6">
    <source>
        <dbReference type="ARBA" id="ARBA00022776"/>
    </source>
</evidence>
<gene>
    <name evidence="13" type="ORF">J1605_018000</name>
</gene>
<evidence type="ECO:0000256" key="2">
    <source>
        <dbReference type="ARBA" id="ARBA00010729"/>
    </source>
</evidence>
<dbReference type="PROSITE" id="PS50021">
    <property type="entry name" value="CH"/>
    <property type="match status" value="1"/>
</dbReference>
<dbReference type="InterPro" id="IPR036133">
    <property type="entry name" value="EB1_C_sf"/>
</dbReference>
<dbReference type="Proteomes" id="UP001159641">
    <property type="component" value="Unassembled WGS sequence"/>
</dbReference>
<evidence type="ECO:0000256" key="7">
    <source>
        <dbReference type="ARBA" id="ARBA00023212"/>
    </source>
</evidence>
<feature type="compositionally biased region" description="Basic and acidic residues" evidence="10">
    <location>
        <begin position="305"/>
        <end position="322"/>
    </location>
</feature>
<dbReference type="SUPFAM" id="SSF47576">
    <property type="entry name" value="Calponin-homology domain, CH-domain"/>
    <property type="match status" value="1"/>
</dbReference>
<evidence type="ECO:0000313" key="13">
    <source>
        <dbReference type="EMBL" id="KAJ8796322.1"/>
    </source>
</evidence>
<protein>
    <recommendedName>
        <fullName evidence="15">Microtubule-associated protein RP/EB family member 2</fullName>
    </recommendedName>
</protein>
<dbReference type="InterPro" id="IPR004953">
    <property type="entry name" value="EB1_C"/>
</dbReference>
<dbReference type="GO" id="GO:0051301">
    <property type="term" value="P:cell division"/>
    <property type="evidence" value="ECO:0007669"/>
    <property type="project" value="UniProtKB-KW"/>
</dbReference>
<dbReference type="PANTHER" id="PTHR10623">
    <property type="entry name" value="MICROTUBULE-ASSOCIATED PROTEIN RP/EB FAMILY MEMBER"/>
    <property type="match status" value="1"/>
</dbReference>
<comment type="subcellular location">
    <subcellularLocation>
        <location evidence="1">Cytoplasm</location>
        <location evidence="1">Cytoskeleton</location>
    </subcellularLocation>
</comment>
<feature type="region of interest" description="Disordered" evidence="10">
    <location>
        <begin position="304"/>
        <end position="332"/>
    </location>
</feature>
<dbReference type="InterPro" id="IPR027328">
    <property type="entry name" value="MAPRE"/>
</dbReference>